<evidence type="ECO:0000313" key="18">
    <source>
        <dbReference type="Proteomes" id="UP001218231"/>
    </source>
</evidence>
<dbReference type="Pfam" id="PF07715">
    <property type="entry name" value="Plug"/>
    <property type="match status" value="1"/>
</dbReference>
<feature type="compositionally biased region" description="Polar residues" evidence="13">
    <location>
        <begin position="29"/>
        <end position="41"/>
    </location>
</feature>
<gene>
    <name evidence="17" type="ORF">PQ457_19165</name>
</gene>
<keyword evidence="3 11" id="KW-1134">Transmembrane beta strand</keyword>
<feature type="domain" description="TonB-dependent receptor-like beta-barrel" evidence="15">
    <location>
        <begin position="336"/>
        <end position="785"/>
    </location>
</feature>
<keyword evidence="17" id="KW-0675">Receptor</keyword>
<dbReference type="PANTHER" id="PTHR32552:SF81">
    <property type="entry name" value="TONB-DEPENDENT OUTER MEMBRANE RECEPTOR"/>
    <property type="match status" value="1"/>
</dbReference>
<protein>
    <submittedName>
        <fullName evidence="17">TonB-dependent receptor</fullName>
    </submittedName>
</protein>
<feature type="chain" id="PRO_5046133587" evidence="14">
    <location>
        <begin position="26"/>
        <end position="822"/>
    </location>
</feature>
<evidence type="ECO:0000256" key="11">
    <source>
        <dbReference type="PROSITE-ProRule" id="PRU01360"/>
    </source>
</evidence>
<keyword evidence="8 12" id="KW-0798">TonB box</keyword>
<dbReference type="Gene3D" id="2.170.130.10">
    <property type="entry name" value="TonB-dependent receptor, plug domain"/>
    <property type="match status" value="1"/>
</dbReference>
<evidence type="ECO:0000313" key="17">
    <source>
        <dbReference type="EMBL" id="WCT79133.1"/>
    </source>
</evidence>
<dbReference type="RefSeq" id="WP_273619417.1">
    <property type="nucleotide sequence ID" value="NZ_CP117418.1"/>
</dbReference>
<keyword evidence="10 11" id="KW-0998">Cell outer membrane</keyword>
<keyword evidence="14" id="KW-0732">Signal</keyword>
<evidence type="ECO:0000256" key="5">
    <source>
        <dbReference type="ARBA" id="ARBA00022692"/>
    </source>
</evidence>
<dbReference type="InterPro" id="IPR000531">
    <property type="entry name" value="Beta-barrel_TonB"/>
</dbReference>
<evidence type="ECO:0000256" key="8">
    <source>
        <dbReference type="ARBA" id="ARBA00023077"/>
    </source>
</evidence>
<accession>A0ABY7U1L8</accession>
<evidence type="ECO:0000256" key="1">
    <source>
        <dbReference type="ARBA" id="ARBA00004571"/>
    </source>
</evidence>
<sequence length="822" mass="87671">MQFSSKGLWVTAATMAVAVSMPAWAQGGDASSSTAANQGQSAKADEGRSSALGGDIVVTAQRRSENIQKVGIAISAFSGAQLRALNVVDSRDIAALTPGVHLGGAIAGQNSQYTIRGVTQNDFNDVVEAPNAVYLDDGYIAIGQGQTFALFDIDRVEVLKGPQGTLFGRNATGGLVHYITKKPSLSKTTGFIDLNYGLYDSPGTPGAFHGEAALNLPMGDKVATRIAAMWNKADPLLRNLYPAGAVGGSPGPGAGANTGDDDTLGGRITTLFEPSSSASITLSLNAARSQVATAAYQQKPTIAQFNAAGEMINVLNAAPTETRASIGANGQDFGSDVGNTGQFGAPFGRPVPGGDFFGYKDPDGSGFYTSNDFAFKSLNRSHTYGANLSGEFKLGSGINLTSVTDYKNFYKLLFLDVDAGPANQAANYQGVDAWTLSQEFRLAGKARVFDWTAGLYYLHINTHSINGLKFPTGSVVPGAPFDLGADAHLITNSYSAFGQIDWHLADRLKLTTGGRLIREEKDYRYLQGIWATQDSRMAQVGAPLVIGPVVGAAGPAPYAATDGRTLWAGKVQLDFQAQDNLLLYLGVNRGVKAGSFNAQLPGGRGVPVSAIPYKPEVLLSYEGGFKYNTPDRKTRLNASAYYYDYKDYQAFLFTGVSGVVVNANARTYGFEASLFTSPLAGLDLGLSASYFDALVKNVPLRVNGPISRDVRPVYAPPFQASAIARYEWAGWGGKFFVGADAQYSSSFYYNLRNFDADKFGRYMMLNAGVGWSNDNWTFSIRARNLTDVRAGVQGFDLASLCGCNEVSYKPPRFFQIGARYNF</sequence>
<evidence type="ECO:0000256" key="4">
    <source>
        <dbReference type="ARBA" id="ARBA00022496"/>
    </source>
</evidence>
<proteinExistence type="inferred from homology"/>
<dbReference type="InterPro" id="IPR036942">
    <property type="entry name" value="Beta-barrel_TonB_sf"/>
</dbReference>
<dbReference type="PROSITE" id="PS52016">
    <property type="entry name" value="TONB_DEPENDENT_REC_3"/>
    <property type="match status" value="1"/>
</dbReference>
<dbReference type="InterPro" id="IPR012910">
    <property type="entry name" value="Plug_dom"/>
</dbReference>
<evidence type="ECO:0000256" key="12">
    <source>
        <dbReference type="RuleBase" id="RU003357"/>
    </source>
</evidence>
<feature type="domain" description="TonB-dependent receptor plug" evidence="16">
    <location>
        <begin position="68"/>
        <end position="174"/>
    </location>
</feature>
<keyword evidence="17" id="KW-0614">Plasmid</keyword>
<evidence type="ECO:0000256" key="6">
    <source>
        <dbReference type="ARBA" id="ARBA00023004"/>
    </source>
</evidence>
<evidence type="ECO:0000259" key="15">
    <source>
        <dbReference type="Pfam" id="PF00593"/>
    </source>
</evidence>
<reference evidence="17 18" key="1">
    <citation type="submission" date="2023-02" db="EMBL/GenBank/DDBJ databases">
        <title>Genome sequence of Novosphingobium humi KACC 19094.</title>
        <authorList>
            <person name="Kim S."/>
            <person name="Heo J."/>
            <person name="Kwon S.-W."/>
        </authorList>
    </citation>
    <scope>NUCLEOTIDE SEQUENCE [LARGE SCALE GENOMIC DNA]</scope>
    <source>
        <strain evidence="17 18">KACC 19094</strain>
        <plasmid evidence="17 18">unnamed1</plasmid>
    </source>
</reference>
<evidence type="ECO:0000256" key="9">
    <source>
        <dbReference type="ARBA" id="ARBA00023136"/>
    </source>
</evidence>
<dbReference type="InterPro" id="IPR039426">
    <property type="entry name" value="TonB-dep_rcpt-like"/>
</dbReference>
<geneLocation type="plasmid" evidence="17 18">
    <name>unnamed1</name>
</geneLocation>
<dbReference type="EMBL" id="CP117418">
    <property type="protein sequence ID" value="WCT79133.1"/>
    <property type="molecule type" value="Genomic_DNA"/>
</dbReference>
<keyword evidence="7" id="KW-0406">Ion transport</keyword>
<organism evidence="17 18">
    <name type="scientific">Novosphingobium humi</name>
    <dbReference type="NCBI Taxonomy" id="2282397"/>
    <lineage>
        <taxon>Bacteria</taxon>
        <taxon>Pseudomonadati</taxon>
        <taxon>Pseudomonadota</taxon>
        <taxon>Alphaproteobacteria</taxon>
        <taxon>Sphingomonadales</taxon>
        <taxon>Sphingomonadaceae</taxon>
        <taxon>Novosphingobium</taxon>
    </lineage>
</organism>
<keyword evidence="5 11" id="KW-0812">Transmembrane</keyword>
<evidence type="ECO:0000256" key="10">
    <source>
        <dbReference type="ARBA" id="ARBA00023237"/>
    </source>
</evidence>
<evidence type="ECO:0000256" key="2">
    <source>
        <dbReference type="ARBA" id="ARBA00022448"/>
    </source>
</evidence>
<name>A0ABY7U1L8_9SPHN</name>
<keyword evidence="9 11" id="KW-0472">Membrane</keyword>
<evidence type="ECO:0000256" key="13">
    <source>
        <dbReference type="SAM" id="MobiDB-lite"/>
    </source>
</evidence>
<evidence type="ECO:0000259" key="16">
    <source>
        <dbReference type="Pfam" id="PF07715"/>
    </source>
</evidence>
<comment type="subcellular location">
    <subcellularLocation>
        <location evidence="1 11">Cell outer membrane</location>
        <topology evidence="1 11">Multi-pass membrane protein</topology>
    </subcellularLocation>
</comment>
<keyword evidence="6" id="KW-0408">Iron</keyword>
<dbReference type="Proteomes" id="UP001218231">
    <property type="component" value="Plasmid unnamed1"/>
</dbReference>
<dbReference type="Pfam" id="PF00593">
    <property type="entry name" value="TonB_dep_Rec_b-barrel"/>
    <property type="match status" value="1"/>
</dbReference>
<evidence type="ECO:0000256" key="3">
    <source>
        <dbReference type="ARBA" id="ARBA00022452"/>
    </source>
</evidence>
<evidence type="ECO:0000256" key="14">
    <source>
        <dbReference type="SAM" id="SignalP"/>
    </source>
</evidence>
<dbReference type="Gene3D" id="2.40.170.20">
    <property type="entry name" value="TonB-dependent receptor, beta-barrel domain"/>
    <property type="match status" value="1"/>
</dbReference>
<dbReference type="InterPro" id="IPR037066">
    <property type="entry name" value="Plug_dom_sf"/>
</dbReference>
<comment type="similarity">
    <text evidence="11 12">Belongs to the TonB-dependent receptor family.</text>
</comment>
<evidence type="ECO:0000256" key="7">
    <source>
        <dbReference type="ARBA" id="ARBA00023065"/>
    </source>
</evidence>
<keyword evidence="18" id="KW-1185">Reference proteome</keyword>
<feature type="region of interest" description="Disordered" evidence="13">
    <location>
        <begin position="28"/>
        <end position="48"/>
    </location>
</feature>
<keyword evidence="4" id="KW-0410">Iron transport</keyword>
<dbReference type="SUPFAM" id="SSF56935">
    <property type="entry name" value="Porins"/>
    <property type="match status" value="1"/>
</dbReference>
<keyword evidence="2 11" id="KW-0813">Transport</keyword>
<dbReference type="PANTHER" id="PTHR32552">
    <property type="entry name" value="FERRICHROME IRON RECEPTOR-RELATED"/>
    <property type="match status" value="1"/>
</dbReference>
<feature type="signal peptide" evidence="14">
    <location>
        <begin position="1"/>
        <end position="25"/>
    </location>
</feature>